<dbReference type="SUPFAM" id="SSF52833">
    <property type="entry name" value="Thioredoxin-like"/>
    <property type="match status" value="1"/>
</dbReference>
<gene>
    <name evidence="1" type="ORF">GCM10016272_00870</name>
</gene>
<dbReference type="EMBL" id="BMZR01000001">
    <property type="protein sequence ID" value="GHD25301.1"/>
    <property type="molecule type" value="Genomic_DNA"/>
</dbReference>
<reference evidence="2" key="1">
    <citation type="journal article" date="2019" name="Int. J. Syst. Evol. Microbiol.">
        <title>The Global Catalogue of Microorganisms (GCM) 10K type strain sequencing project: providing services to taxonomists for standard genome sequencing and annotation.</title>
        <authorList>
            <consortium name="The Broad Institute Genomics Platform"/>
            <consortium name="The Broad Institute Genome Sequencing Center for Infectious Disease"/>
            <person name="Wu L."/>
            <person name="Ma J."/>
        </authorList>
    </citation>
    <scope>NUCLEOTIDE SEQUENCE [LARGE SCALE GENOMIC DNA]</scope>
    <source>
        <strain evidence="2">KCTC 42280</strain>
    </source>
</reference>
<evidence type="ECO:0000313" key="2">
    <source>
        <dbReference type="Proteomes" id="UP000610203"/>
    </source>
</evidence>
<organism evidence="1 2">
    <name type="scientific">Psychrobacter glaciei</name>
    <dbReference type="NCBI Taxonomy" id="619771"/>
    <lineage>
        <taxon>Bacteria</taxon>
        <taxon>Pseudomonadati</taxon>
        <taxon>Pseudomonadota</taxon>
        <taxon>Gammaproteobacteria</taxon>
        <taxon>Moraxellales</taxon>
        <taxon>Moraxellaceae</taxon>
        <taxon>Psychrobacter</taxon>
    </lineage>
</organism>
<dbReference type="InterPro" id="IPR036249">
    <property type="entry name" value="Thioredoxin-like_sf"/>
</dbReference>
<dbReference type="Proteomes" id="UP000610203">
    <property type="component" value="Unassembled WGS sequence"/>
</dbReference>
<comment type="caution">
    <text evidence="1">The sequence shown here is derived from an EMBL/GenBank/DDBJ whole genome shotgun (WGS) entry which is preliminary data.</text>
</comment>
<sequence>MHNDNSIKTLRNRVIAARPDLGNTENIDQWWLLATTGCHLCDVVTQLLTQFQAVQPLTYQYVDIADFDESLMMEFATSIPVLLTKTQRLDYPFSVMDLQQLLAS</sequence>
<evidence type="ECO:0000313" key="1">
    <source>
        <dbReference type="EMBL" id="GHD25301.1"/>
    </source>
</evidence>
<name>A0ABQ3GLH4_9GAMM</name>
<dbReference type="Gene3D" id="3.40.30.10">
    <property type="entry name" value="Glutaredoxin"/>
    <property type="match status" value="1"/>
</dbReference>
<protein>
    <recommendedName>
        <fullName evidence="3">Thioredoxin family protein</fullName>
    </recommendedName>
</protein>
<evidence type="ECO:0008006" key="3">
    <source>
        <dbReference type="Google" id="ProtNLM"/>
    </source>
</evidence>
<accession>A0ABQ3GLH4</accession>
<dbReference type="RefSeq" id="WP_189580089.1">
    <property type="nucleotide sequence ID" value="NZ_BMZR01000001.1"/>
</dbReference>
<dbReference type="Pfam" id="PF05768">
    <property type="entry name" value="Glrx-like"/>
    <property type="match status" value="1"/>
</dbReference>
<dbReference type="InterPro" id="IPR008554">
    <property type="entry name" value="Glutaredoxin-like"/>
</dbReference>
<proteinExistence type="predicted"/>
<keyword evidence="2" id="KW-1185">Reference proteome</keyword>